<dbReference type="AlphaFoldDB" id="A0A5C4VPQ9"/>
<sequence>MSEQAPEGWYPDGHGNERFWDGAAWTEQVRALSVGDAADKKPGAFSKLGSAVKAKAAEKKASKEEAARRHAENAQAAGSLVTSGVFGTSTVEIYEGGFVRVASWPERVNGNGPCPIDKKTPYERLRSIKYTGPSDESSGGPSALEGAVGPAVAKLLKGGKGLMKASAPGMAAAGIGHLASNAARKSFLTIATDQRIHTLDNQSTNSVGLKTSNKGHNEVGIALQEAGNAILGISSSEPGPVADVPHHVPAAQAPPAESAAAPTAAAPTIGDRLRELAALHKDGILSDDEFAAAKATLLGGL</sequence>
<protein>
    <submittedName>
        <fullName evidence="3">DUF2510 domain-containing protein</fullName>
    </submittedName>
</protein>
<comment type="caution">
    <text evidence="3">The sequence shown here is derived from an EMBL/GenBank/DDBJ whole genome shotgun (WGS) entry which is preliminary data.</text>
</comment>
<evidence type="ECO:0000259" key="2">
    <source>
        <dbReference type="Pfam" id="PF10708"/>
    </source>
</evidence>
<evidence type="ECO:0000259" key="1">
    <source>
        <dbReference type="Pfam" id="PF09851"/>
    </source>
</evidence>
<accession>A0A5C4VPQ9</accession>
<keyword evidence="4" id="KW-1185">Reference proteome</keyword>
<dbReference type="RefSeq" id="WP_139624340.1">
    <property type="nucleotide sequence ID" value="NZ_VDMP01000026.1"/>
</dbReference>
<dbReference type="Proteomes" id="UP000313231">
    <property type="component" value="Unassembled WGS sequence"/>
</dbReference>
<name>A0A5C4VPQ9_9ACTN</name>
<proteinExistence type="predicted"/>
<dbReference type="Pfam" id="PF10708">
    <property type="entry name" value="DUF2510"/>
    <property type="match status" value="1"/>
</dbReference>
<dbReference type="InterPro" id="IPR018929">
    <property type="entry name" value="DUF2510"/>
</dbReference>
<dbReference type="EMBL" id="VDMP01000026">
    <property type="protein sequence ID" value="TNM37797.1"/>
    <property type="molecule type" value="Genomic_DNA"/>
</dbReference>
<reference evidence="3 4" key="1">
    <citation type="journal article" date="2016" name="Int. J. Syst. Evol. Microbiol.">
        <title>Nocardioides albidus sp. nov., an actinobacterium isolated from garden soil.</title>
        <authorList>
            <person name="Singh H."/>
            <person name="Du J."/>
            <person name="Trinh H."/>
            <person name="Won K."/>
            <person name="Yang J.E."/>
            <person name="Yin C."/>
            <person name="Kook M."/>
            <person name="Yi T.H."/>
        </authorList>
    </citation>
    <scope>NUCLEOTIDE SEQUENCE [LARGE SCALE GENOMIC DNA]</scope>
    <source>
        <strain evidence="3 4">CCTCC AB 2015297</strain>
    </source>
</reference>
<gene>
    <name evidence="3" type="ORF">FHP29_17940</name>
</gene>
<feature type="domain" description="SHOCT" evidence="1">
    <location>
        <begin position="271"/>
        <end position="298"/>
    </location>
</feature>
<dbReference type="InterPro" id="IPR018649">
    <property type="entry name" value="SHOCT"/>
</dbReference>
<organism evidence="3 4">
    <name type="scientific">Nocardioides albidus</name>
    <dbReference type="NCBI Taxonomy" id="1517589"/>
    <lineage>
        <taxon>Bacteria</taxon>
        <taxon>Bacillati</taxon>
        <taxon>Actinomycetota</taxon>
        <taxon>Actinomycetes</taxon>
        <taxon>Propionibacteriales</taxon>
        <taxon>Nocardioidaceae</taxon>
        <taxon>Nocardioides</taxon>
    </lineage>
</organism>
<dbReference type="OrthoDB" id="5996503at2"/>
<evidence type="ECO:0000313" key="4">
    <source>
        <dbReference type="Proteomes" id="UP000313231"/>
    </source>
</evidence>
<evidence type="ECO:0000313" key="3">
    <source>
        <dbReference type="EMBL" id="TNM37797.1"/>
    </source>
</evidence>
<feature type="domain" description="DUF2510" evidence="2">
    <location>
        <begin position="8"/>
        <end position="32"/>
    </location>
</feature>
<dbReference type="Pfam" id="PF09851">
    <property type="entry name" value="SHOCT"/>
    <property type="match status" value="1"/>
</dbReference>